<feature type="domain" description="BetI-type transcriptional repressor C-terminal" evidence="1">
    <location>
        <begin position="31"/>
        <end position="138"/>
    </location>
</feature>
<reference evidence="2 3" key="1">
    <citation type="submission" date="2019-03" db="EMBL/GenBank/DDBJ databases">
        <title>Genomic Encyclopedia of Archaeal and Bacterial Type Strains, Phase II (KMG-II): from individual species to whole genera.</title>
        <authorList>
            <person name="Goeker M."/>
        </authorList>
    </citation>
    <scope>NUCLEOTIDE SEQUENCE [LARGE SCALE GENOMIC DNA]</scope>
    <source>
        <strain evidence="2 3">DSM 45499</strain>
    </source>
</reference>
<dbReference type="InterPro" id="IPR036271">
    <property type="entry name" value="Tet_transcr_reg_TetR-rel_C_sf"/>
</dbReference>
<sequence length="154" mass="16382">MAVSISARLADRVAAGTADEQPISAIVLDGVLELLPLDDERRGEYRVTRVFRGRSLDNPALAEVAAATAADIRTQLATAVRNGEECGEVVAGTDADLAATRLAALVDGLADQLYDNPARRVGHRELPAAATTILRECLAATFTGQCHHYRTEKS</sequence>
<evidence type="ECO:0000313" key="2">
    <source>
        <dbReference type="EMBL" id="TDV56136.1"/>
    </source>
</evidence>
<dbReference type="Gene3D" id="1.10.357.10">
    <property type="entry name" value="Tetracycline Repressor, domain 2"/>
    <property type="match status" value="1"/>
</dbReference>
<proteinExistence type="predicted"/>
<evidence type="ECO:0000259" key="1">
    <source>
        <dbReference type="Pfam" id="PF13977"/>
    </source>
</evidence>
<protein>
    <submittedName>
        <fullName evidence="2">TetR family transcriptional regulator</fullName>
    </submittedName>
</protein>
<dbReference type="EMBL" id="SOCP01000002">
    <property type="protein sequence ID" value="TDV56136.1"/>
    <property type="molecule type" value="Genomic_DNA"/>
</dbReference>
<name>A0A4R7W0T3_9PSEU</name>
<dbReference type="InterPro" id="IPR039538">
    <property type="entry name" value="BetI_C"/>
</dbReference>
<dbReference type="AlphaFoldDB" id="A0A4R7W0T3"/>
<dbReference type="Proteomes" id="UP000294927">
    <property type="component" value="Unassembled WGS sequence"/>
</dbReference>
<comment type="caution">
    <text evidence="2">The sequence shown here is derived from an EMBL/GenBank/DDBJ whole genome shotgun (WGS) entry which is preliminary data.</text>
</comment>
<dbReference type="Pfam" id="PF13977">
    <property type="entry name" value="TetR_C_6"/>
    <property type="match status" value="1"/>
</dbReference>
<gene>
    <name evidence="2" type="ORF">CLV71_102202</name>
</gene>
<evidence type="ECO:0000313" key="3">
    <source>
        <dbReference type="Proteomes" id="UP000294927"/>
    </source>
</evidence>
<organism evidence="2 3">
    <name type="scientific">Actinophytocola oryzae</name>
    <dbReference type="NCBI Taxonomy" id="502181"/>
    <lineage>
        <taxon>Bacteria</taxon>
        <taxon>Bacillati</taxon>
        <taxon>Actinomycetota</taxon>
        <taxon>Actinomycetes</taxon>
        <taxon>Pseudonocardiales</taxon>
        <taxon>Pseudonocardiaceae</taxon>
    </lineage>
</organism>
<dbReference type="SUPFAM" id="SSF48498">
    <property type="entry name" value="Tetracyclin repressor-like, C-terminal domain"/>
    <property type="match status" value="1"/>
</dbReference>
<keyword evidence="3" id="KW-1185">Reference proteome</keyword>
<accession>A0A4R7W0T3</accession>